<dbReference type="Gene3D" id="2.60.40.10">
    <property type="entry name" value="Immunoglobulins"/>
    <property type="match status" value="2"/>
</dbReference>
<dbReference type="STRING" id="1163407.UU7_17222"/>
<evidence type="ECO:0000313" key="1">
    <source>
        <dbReference type="EMBL" id="EIL88051.1"/>
    </source>
</evidence>
<feature type="non-terminal residue" evidence="1">
    <location>
        <position position="1"/>
    </location>
</feature>
<reference evidence="1 2" key="1">
    <citation type="journal article" date="2012" name="J. Bacteriol.">
        <title>Genome sequences for six rhodanobacter strains, isolated from soils and the terrestrial subsurface, with variable denitrification capabilities.</title>
        <authorList>
            <person name="Kostka J.E."/>
            <person name="Green S.J."/>
            <person name="Rishishwar L."/>
            <person name="Prakash O."/>
            <person name="Katz L.S."/>
            <person name="Marino-Ramirez L."/>
            <person name="Jordan I.K."/>
            <person name="Munk C."/>
            <person name="Ivanova N."/>
            <person name="Mikhailova N."/>
            <person name="Watson D.B."/>
            <person name="Brown S.D."/>
            <person name="Palumbo A.V."/>
            <person name="Brooks S.C."/>
        </authorList>
    </citation>
    <scope>NUCLEOTIDE SEQUENCE [LARGE SCALE GENOMIC DNA]</scope>
    <source>
        <strain evidence="1 2">B39</strain>
    </source>
</reference>
<feature type="non-terminal residue" evidence="1">
    <location>
        <position position="130"/>
    </location>
</feature>
<gene>
    <name evidence="1" type="ORF">UU7_17222</name>
</gene>
<sequence>TVSWGDSANAARYELEQSVDGGTWTAAYTGAGLSQAMQQTANGSYAYRVKACNVVGCSGYLTSTPVVVTLPPTAAPTLSAPATNSTGTYTVSWTGVADAATYLLEEQVDGGSWTTQQNTGAISETFTDKA</sequence>
<accession>I4VLG0</accession>
<dbReference type="SUPFAM" id="SSF49265">
    <property type="entry name" value="Fibronectin type III"/>
    <property type="match status" value="1"/>
</dbReference>
<evidence type="ECO:0008006" key="3">
    <source>
        <dbReference type="Google" id="ProtNLM"/>
    </source>
</evidence>
<evidence type="ECO:0000313" key="2">
    <source>
        <dbReference type="Proteomes" id="UP000003226"/>
    </source>
</evidence>
<keyword evidence="2" id="KW-1185">Reference proteome</keyword>
<dbReference type="eggNOG" id="COG4733">
    <property type="taxonomic scope" value="Bacteria"/>
</dbReference>
<dbReference type="Proteomes" id="UP000003226">
    <property type="component" value="Unassembled WGS sequence"/>
</dbReference>
<dbReference type="EMBL" id="AJXT01000113">
    <property type="protein sequence ID" value="EIL88051.1"/>
    <property type="molecule type" value="Genomic_DNA"/>
</dbReference>
<name>I4VLG0_9GAMM</name>
<organism evidence="1 2">
    <name type="scientific">Rhodanobacter spathiphylli B39</name>
    <dbReference type="NCBI Taxonomy" id="1163407"/>
    <lineage>
        <taxon>Bacteria</taxon>
        <taxon>Pseudomonadati</taxon>
        <taxon>Pseudomonadota</taxon>
        <taxon>Gammaproteobacteria</taxon>
        <taxon>Lysobacterales</taxon>
        <taxon>Rhodanobacteraceae</taxon>
        <taxon>Rhodanobacter</taxon>
    </lineage>
</organism>
<proteinExistence type="predicted"/>
<dbReference type="AlphaFoldDB" id="I4VLG0"/>
<dbReference type="InterPro" id="IPR036116">
    <property type="entry name" value="FN3_sf"/>
</dbReference>
<protein>
    <recommendedName>
        <fullName evidence="3">Fibronectin type-III domain-containing protein</fullName>
    </recommendedName>
</protein>
<dbReference type="InterPro" id="IPR013783">
    <property type="entry name" value="Ig-like_fold"/>
</dbReference>
<comment type="caution">
    <text evidence="1">The sequence shown here is derived from an EMBL/GenBank/DDBJ whole genome shotgun (WGS) entry which is preliminary data.</text>
</comment>